<comment type="subcellular location">
    <subcellularLocation>
        <location evidence="6">Cell membrane</location>
        <topology evidence="6">Multi-pass membrane protein</topology>
    </subcellularLocation>
    <subcellularLocation>
        <location evidence="1">Membrane</location>
        <topology evidence="1">Multi-pass membrane protein</topology>
    </subcellularLocation>
</comment>
<comment type="similarity">
    <text evidence="6">Belongs to the ABC-2 integral membrane protein family.</text>
</comment>
<feature type="transmembrane region" description="Helical" evidence="6">
    <location>
        <begin position="31"/>
        <end position="54"/>
    </location>
</feature>
<dbReference type="STRING" id="366584.SAMN05216377_104211"/>
<proteinExistence type="inferred from homology"/>
<feature type="transmembrane region" description="Helical" evidence="6">
    <location>
        <begin position="60"/>
        <end position="84"/>
    </location>
</feature>
<dbReference type="GO" id="GO:0140359">
    <property type="term" value="F:ABC-type transporter activity"/>
    <property type="evidence" value="ECO:0007669"/>
    <property type="project" value="InterPro"/>
</dbReference>
<dbReference type="Pfam" id="PF01061">
    <property type="entry name" value="ABC2_membrane"/>
    <property type="match status" value="1"/>
</dbReference>
<gene>
    <name evidence="8" type="ORF">SAMN05216377_104211</name>
</gene>
<dbReference type="PROSITE" id="PS51012">
    <property type="entry name" value="ABC_TM2"/>
    <property type="match status" value="1"/>
</dbReference>
<keyword evidence="3 6" id="KW-1133">Transmembrane helix</keyword>
<name>A0A1G7K1W6_PSEOR</name>
<keyword evidence="6" id="KW-1003">Cell membrane</keyword>
<dbReference type="InterPro" id="IPR051784">
    <property type="entry name" value="Nod_factor_ABC_transporter"/>
</dbReference>
<dbReference type="GO" id="GO:0046677">
    <property type="term" value="P:response to antibiotic"/>
    <property type="evidence" value="ECO:0007669"/>
    <property type="project" value="UniProtKB-KW"/>
</dbReference>
<reference evidence="8 9" key="1">
    <citation type="submission" date="2016-10" db="EMBL/GenBank/DDBJ databases">
        <authorList>
            <person name="de Groot N.N."/>
        </authorList>
    </citation>
    <scope>NUCLEOTIDE SEQUENCE [LARGE SCALE GENOMIC DNA]</scope>
    <source>
        <strain evidence="8 9">CGMCC 4.3143</strain>
    </source>
</reference>
<dbReference type="RefSeq" id="WP_093079097.1">
    <property type="nucleotide sequence ID" value="NZ_FNBE01000004.1"/>
</dbReference>
<dbReference type="PANTHER" id="PTHR43229">
    <property type="entry name" value="NODULATION PROTEIN J"/>
    <property type="match status" value="1"/>
</dbReference>
<dbReference type="InterPro" id="IPR013525">
    <property type="entry name" value="ABC2_TM"/>
</dbReference>
<feature type="transmembrane region" description="Helical" evidence="6">
    <location>
        <begin position="105"/>
        <end position="131"/>
    </location>
</feature>
<dbReference type="EMBL" id="FNBE01000004">
    <property type="protein sequence ID" value="SDF30769.1"/>
    <property type="molecule type" value="Genomic_DNA"/>
</dbReference>
<keyword evidence="9" id="KW-1185">Reference proteome</keyword>
<accession>A0A1G7K1W6</accession>
<evidence type="ECO:0000259" key="7">
    <source>
        <dbReference type="PROSITE" id="PS51012"/>
    </source>
</evidence>
<evidence type="ECO:0000256" key="1">
    <source>
        <dbReference type="ARBA" id="ARBA00004141"/>
    </source>
</evidence>
<dbReference type="InterPro" id="IPR000412">
    <property type="entry name" value="ABC_2_transport"/>
</dbReference>
<evidence type="ECO:0000256" key="2">
    <source>
        <dbReference type="ARBA" id="ARBA00022692"/>
    </source>
</evidence>
<sequence>MSAYSKTPGPLLDVAVLLGRSLRHSARSVDATISAIVLPLLILCVFVFVFGGAIDRGGEYLTYVVPGVIVLCAAFGTASTAVAVNQDMTTGVIDRLRSLPVVGSAVLAGHVVASVVRNVVSTAVVVAVAVALGFRPVASLPDWLAVLGLLVLFMAGVSALSAAFGLLVSSAEAAGGLSFVLLFLPYVSSGFVPPETMPAVLRGFAAHQPMTPLIESVRALLLGTPVGSSAWLTVAWWGGFGVLGAVAAGLLFRRRAR</sequence>
<organism evidence="8 9">
    <name type="scientific">Pseudonocardia oroxyli</name>
    <dbReference type="NCBI Taxonomy" id="366584"/>
    <lineage>
        <taxon>Bacteria</taxon>
        <taxon>Bacillati</taxon>
        <taxon>Actinomycetota</taxon>
        <taxon>Actinomycetes</taxon>
        <taxon>Pseudonocardiales</taxon>
        <taxon>Pseudonocardiaceae</taxon>
        <taxon>Pseudonocardia</taxon>
    </lineage>
</organism>
<evidence type="ECO:0000313" key="8">
    <source>
        <dbReference type="EMBL" id="SDF30769.1"/>
    </source>
</evidence>
<feature type="transmembrane region" description="Helical" evidence="6">
    <location>
        <begin position="230"/>
        <end position="252"/>
    </location>
</feature>
<dbReference type="Proteomes" id="UP000198967">
    <property type="component" value="Unassembled WGS sequence"/>
</dbReference>
<keyword evidence="5" id="KW-0046">Antibiotic resistance</keyword>
<evidence type="ECO:0000256" key="5">
    <source>
        <dbReference type="ARBA" id="ARBA00023251"/>
    </source>
</evidence>
<keyword evidence="6" id="KW-0813">Transport</keyword>
<dbReference type="InterPro" id="IPR047817">
    <property type="entry name" value="ABC2_TM_bact-type"/>
</dbReference>
<feature type="transmembrane region" description="Helical" evidence="6">
    <location>
        <begin position="174"/>
        <end position="192"/>
    </location>
</feature>
<evidence type="ECO:0000313" key="9">
    <source>
        <dbReference type="Proteomes" id="UP000198967"/>
    </source>
</evidence>
<feature type="domain" description="ABC transmembrane type-2" evidence="7">
    <location>
        <begin position="30"/>
        <end position="255"/>
    </location>
</feature>
<evidence type="ECO:0000256" key="3">
    <source>
        <dbReference type="ARBA" id="ARBA00022989"/>
    </source>
</evidence>
<dbReference type="PANTHER" id="PTHR43229:SF2">
    <property type="entry name" value="NODULATION PROTEIN J"/>
    <property type="match status" value="1"/>
</dbReference>
<feature type="transmembrane region" description="Helical" evidence="6">
    <location>
        <begin position="143"/>
        <end position="167"/>
    </location>
</feature>
<keyword evidence="4 6" id="KW-0472">Membrane</keyword>
<dbReference type="GO" id="GO:0043190">
    <property type="term" value="C:ATP-binding cassette (ABC) transporter complex"/>
    <property type="evidence" value="ECO:0007669"/>
    <property type="project" value="InterPro"/>
</dbReference>
<dbReference type="PIRSF" id="PIRSF006648">
    <property type="entry name" value="DrrB"/>
    <property type="match status" value="1"/>
</dbReference>
<dbReference type="OrthoDB" id="670210at2"/>
<evidence type="ECO:0000256" key="6">
    <source>
        <dbReference type="RuleBase" id="RU361157"/>
    </source>
</evidence>
<evidence type="ECO:0000256" key="4">
    <source>
        <dbReference type="ARBA" id="ARBA00023136"/>
    </source>
</evidence>
<keyword evidence="2 6" id="KW-0812">Transmembrane</keyword>
<dbReference type="AlphaFoldDB" id="A0A1G7K1W6"/>
<protein>
    <recommendedName>
        <fullName evidence="6">Transport permease protein</fullName>
    </recommendedName>
</protein>